<accession>A0A4D8Q460</accession>
<proteinExistence type="predicted"/>
<dbReference type="Proteomes" id="UP000298596">
    <property type="component" value="Plasmid p1"/>
</dbReference>
<gene>
    <name evidence="1" type="ORF">D3867_14635</name>
</gene>
<name>A0A4D8Q460_AZOBR</name>
<sequence length="100" mass="10819">MAYRSLVEVLAWRFSRGGSGVEVLAGFVTRLDTPPSSARHHPVSRIARDNPRQPLFFDAMQLSGVSLGPACADVSFCRHGAQVAVSVLKRTGDLRIITAI</sequence>
<dbReference type="EMBL" id="CP032331">
    <property type="protein sequence ID" value="QCO03336.1"/>
    <property type="molecule type" value="Genomic_DNA"/>
</dbReference>
<evidence type="ECO:0000313" key="2">
    <source>
        <dbReference type="Proteomes" id="UP000298596"/>
    </source>
</evidence>
<protein>
    <submittedName>
        <fullName evidence="1">Uncharacterized protein</fullName>
    </submittedName>
</protein>
<evidence type="ECO:0000313" key="1">
    <source>
        <dbReference type="EMBL" id="QCO03336.1"/>
    </source>
</evidence>
<organism evidence="1 2">
    <name type="scientific">Azospirillum brasilense</name>
    <dbReference type="NCBI Taxonomy" id="192"/>
    <lineage>
        <taxon>Bacteria</taxon>
        <taxon>Pseudomonadati</taxon>
        <taxon>Pseudomonadota</taxon>
        <taxon>Alphaproteobacteria</taxon>
        <taxon>Rhodospirillales</taxon>
        <taxon>Azospirillaceae</taxon>
        <taxon>Azospirillum</taxon>
    </lineage>
</organism>
<keyword evidence="1" id="KW-0614">Plasmid</keyword>
<reference evidence="1 2" key="1">
    <citation type="submission" date="2018-09" db="EMBL/GenBank/DDBJ databases">
        <title>Whole genome based analysis of evolution and adaptive divergence in Indian and Brazilian strains of Azospirillum brasilense.</title>
        <authorList>
            <person name="Singh C."/>
            <person name="Tripathi A.K."/>
        </authorList>
    </citation>
    <scope>NUCLEOTIDE SEQUENCE [LARGE SCALE GENOMIC DNA]</scope>
    <source>
        <strain evidence="1 2">MTCC4036</strain>
        <plasmid evidence="1 2">p1</plasmid>
    </source>
</reference>
<geneLocation type="plasmid" evidence="1">
    <name>p1</name>
</geneLocation>
<dbReference type="AlphaFoldDB" id="A0A4D8Q460"/>